<feature type="region of interest" description="Disordered" evidence="1">
    <location>
        <begin position="1"/>
        <end position="20"/>
    </location>
</feature>
<organism evidence="2 3">
    <name type="scientific">Blattamonas nauphoetae</name>
    <dbReference type="NCBI Taxonomy" id="2049346"/>
    <lineage>
        <taxon>Eukaryota</taxon>
        <taxon>Metamonada</taxon>
        <taxon>Preaxostyla</taxon>
        <taxon>Oxymonadida</taxon>
        <taxon>Blattamonas</taxon>
    </lineage>
</organism>
<dbReference type="EMBL" id="JARBJD010000045">
    <property type="protein sequence ID" value="KAK2957540.1"/>
    <property type="molecule type" value="Genomic_DNA"/>
</dbReference>
<feature type="compositionally biased region" description="Basic residues" evidence="1">
    <location>
        <begin position="1"/>
        <end position="16"/>
    </location>
</feature>
<evidence type="ECO:0000313" key="2">
    <source>
        <dbReference type="EMBL" id="KAK2957540.1"/>
    </source>
</evidence>
<reference evidence="2 3" key="1">
    <citation type="journal article" date="2022" name="bioRxiv">
        <title>Genomics of Preaxostyla Flagellates Illuminates Evolutionary Transitions and the Path Towards Mitochondrial Loss.</title>
        <authorList>
            <person name="Novak L.V.F."/>
            <person name="Treitli S.C."/>
            <person name="Pyrih J."/>
            <person name="Halakuc P."/>
            <person name="Pipaliya S.V."/>
            <person name="Vacek V."/>
            <person name="Brzon O."/>
            <person name="Soukal P."/>
            <person name="Eme L."/>
            <person name="Dacks J.B."/>
            <person name="Karnkowska A."/>
            <person name="Elias M."/>
            <person name="Hampl V."/>
        </authorList>
    </citation>
    <scope>NUCLEOTIDE SEQUENCE [LARGE SCALE GENOMIC DNA]</scope>
    <source>
        <strain evidence="2">NAU3</strain>
        <tissue evidence="2">Gut</tissue>
    </source>
</reference>
<gene>
    <name evidence="2" type="ORF">BLNAU_7439</name>
</gene>
<protein>
    <submittedName>
        <fullName evidence="2">Uncharacterized protein</fullName>
    </submittedName>
</protein>
<name>A0ABQ9Y1D0_9EUKA</name>
<evidence type="ECO:0000256" key="1">
    <source>
        <dbReference type="SAM" id="MobiDB-lite"/>
    </source>
</evidence>
<accession>A0ABQ9Y1D0</accession>
<sequence length="70" mass="8041">MKGHPLHSLSPRRKHYSQLSRLSGRPERIVWSQRIVSEGAGIFSSDTDLVFEGSKQSDVHHDKWGRDKKT</sequence>
<evidence type="ECO:0000313" key="3">
    <source>
        <dbReference type="Proteomes" id="UP001281761"/>
    </source>
</evidence>
<dbReference type="Proteomes" id="UP001281761">
    <property type="component" value="Unassembled WGS sequence"/>
</dbReference>
<comment type="caution">
    <text evidence="2">The sequence shown here is derived from an EMBL/GenBank/DDBJ whole genome shotgun (WGS) entry which is preliminary data.</text>
</comment>
<keyword evidence="3" id="KW-1185">Reference proteome</keyword>
<proteinExistence type="predicted"/>